<dbReference type="AlphaFoldDB" id="A0A4R7ZL92"/>
<keyword evidence="1" id="KW-0808">Transferase</keyword>
<organism evidence="1 2">
    <name type="scientific">Kribbella kalugense</name>
    <dbReference type="NCBI Taxonomy" id="2512221"/>
    <lineage>
        <taxon>Bacteria</taxon>
        <taxon>Bacillati</taxon>
        <taxon>Actinomycetota</taxon>
        <taxon>Actinomycetes</taxon>
        <taxon>Propionibacteriales</taxon>
        <taxon>Kribbellaceae</taxon>
        <taxon>Kribbella</taxon>
    </lineage>
</organism>
<dbReference type="GO" id="GO:0016740">
    <property type="term" value="F:transferase activity"/>
    <property type="evidence" value="ECO:0007669"/>
    <property type="project" value="UniProtKB-KW"/>
</dbReference>
<accession>A0A4R7ZL92</accession>
<dbReference type="EMBL" id="SODF01000002">
    <property type="protein sequence ID" value="TDW18165.1"/>
    <property type="molecule type" value="Genomic_DNA"/>
</dbReference>
<name>A0A4R7ZL92_9ACTN</name>
<dbReference type="OrthoDB" id="9797456at2"/>
<dbReference type="Proteomes" id="UP000295447">
    <property type="component" value="Unassembled WGS sequence"/>
</dbReference>
<dbReference type="InterPro" id="IPR016181">
    <property type="entry name" value="Acyl_CoA_acyltransferase"/>
</dbReference>
<dbReference type="RefSeq" id="WP_134121185.1">
    <property type="nucleotide sequence ID" value="NZ_SODF01000002.1"/>
</dbReference>
<sequence>MLEVRGATAQDRTAVSKVLATAFVADPVVRWLMPKAGGDLQMFRAFALHLHAAPSCADLALDDGRPVGAALWDPPGHSVSPRQALMGLSRLLLGMRSGFRRGVVLERAFTRARPAGQFWYLAQLGASTPGRGVGSALLERRLAGIDGPAYTESSNLRNVPLYERFGFAVIQEISLPENGPTLWTMLRR</sequence>
<dbReference type="Gene3D" id="3.40.630.30">
    <property type="match status" value="1"/>
</dbReference>
<protein>
    <submittedName>
        <fullName evidence="1">Acetyltransferase (GNAT) family protein</fullName>
    </submittedName>
</protein>
<keyword evidence="2" id="KW-1185">Reference proteome</keyword>
<dbReference type="PANTHER" id="PTHR42791">
    <property type="entry name" value="GNAT FAMILY ACETYLTRANSFERASE"/>
    <property type="match status" value="1"/>
</dbReference>
<gene>
    <name evidence="1" type="ORF">EV650_4748</name>
</gene>
<evidence type="ECO:0000313" key="1">
    <source>
        <dbReference type="EMBL" id="TDW18165.1"/>
    </source>
</evidence>
<comment type="caution">
    <text evidence="1">The sequence shown here is derived from an EMBL/GenBank/DDBJ whole genome shotgun (WGS) entry which is preliminary data.</text>
</comment>
<reference evidence="1 2" key="1">
    <citation type="submission" date="2019-03" db="EMBL/GenBank/DDBJ databases">
        <title>Genomic Encyclopedia of Type Strains, Phase III (KMG-III): the genomes of soil and plant-associated and newly described type strains.</title>
        <authorList>
            <person name="Whitman W."/>
        </authorList>
    </citation>
    <scope>NUCLEOTIDE SEQUENCE [LARGE SCALE GENOMIC DNA]</scope>
    <source>
        <strain evidence="1 2">VKM Ac-2570</strain>
    </source>
</reference>
<dbReference type="InterPro" id="IPR052523">
    <property type="entry name" value="Trichothecene_AcTrans"/>
</dbReference>
<dbReference type="PANTHER" id="PTHR42791:SF1">
    <property type="entry name" value="N-ACETYLTRANSFERASE DOMAIN-CONTAINING PROTEIN"/>
    <property type="match status" value="1"/>
</dbReference>
<proteinExistence type="predicted"/>
<evidence type="ECO:0000313" key="2">
    <source>
        <dbReference type="Proteomes" id="UP000295447"/>
    </source>
</evidence>
<dbReference type="SUPFAM" id="SSF55729">
    <property type="entry name" value="Acyl-CoA N-acyltransferases (Nat)"/>
    <property type="match status" value="1"/>
</dbReference>